<accession>A0A1C7P2N1</accession>
<dbReference type="Proteomes" id="UP000093111">
    <property type="component" value="Unassembled WGS sequence"/>
</dbReference>
<keyword evidence="2" id="KW-0472">Membrane</keyword>
<evidence type="ECO:0000313" key="3">
    <source>
        <dbReference type="EMBL" id="OBZ95515.1"/>
    </source>
</evidence>
<name>A0A1C7P2N1_9HYPH</name>
<dbReference type="STRING" id="1612624.ADU59_12790"/>
<reference evidence="3 4" key="1">
    <citation type="journal article" date="2016" name="Syst. Appl. Microbiol.">
        <title>Pararhizobium polonicum sp. nov. isolated from tumors on stone fruit rootstocks.</title>
        <authorList>
            <person name="Pulawska J."/>
            <person name="Kuzmanovic N."/>
            <person name="Willems A."/>
            <person name="Pothier J.F."/>
        </authorList>
    </citation>
    <scope>NUCLEOTIDE SEQUENCE [LARGE SCALE GENOMIC DNA]</scope>
    <source>
        <strain evidence="3 4">F5.1</strain>
    </source>
</reference>
<keyword evidence="2" id="KW-1133">Transmembrane helix</keyword>
<dbReference type="InterPro" id="IPR009273">
    <property type="entry name" value="DUF930"/>
</dbReference>
<keyword evidence="2" id="KW-0812">Transmembrane</keyword>
<proteinExistence type="predicted"/>
<evidence type="ECO:0000313" key="4">
    <source>
        <dbReference type="Proteomes" id="UP000093111"/>
    </source>
</evidence>
<dbReference type="Pfam" id="PF06059">
    <property type="entry name" value="DUF930"/>
    <property type="match status" value="1"/>
</dbReference>
<evidence type="ECO:0000256" key="1">
    <source>
        <dbReference type="SAM" id="MobiDB-lite"/>
    </source>
</evidence>
<comment type="caution">
    <text evidence="3">The sequence shown here is derived from an EMBL/GenBank/DDBJ whole genome shotgun (WGS) entry which is preliminary data.</text>
</comment>
<dbReference type="EMBL" id="LGLV01000007">
    <property type="protein sequence ID" value="OBZ95515.1"/>
    <property type="molecule type" value="Genomic_DNA"/>
</dbReference>
<dbReference type="AlphaFoldDB" id="A0A1C7P2N1"/>
<sequence>MPAHPRSRSGSWSLGASFAIHLAIGLALLLVVAPRPQVLAPEDSVSVDVLTPQEFDAANGASATETPAQKPVEASVSPQVEQKPPDFTELPTDRPANAVGGMVRATHLMSAKVLADPRSAKARKAMKELASSERIVQLCNIEAMEQVHVWKASFQPDFIVAYAMADVMLAGNRLEANGGAFRSKSQWYNIRFTCDVTPDMAKVTAFAFLVGAGIPKSEWQDHNLVADDGPAD</sequence>
<organism evidence="3 4">
    <name type="scientific">Pararhizobium polonicum</name>
    <dbReference type="NCBI Taxonomy" id="1612624"/>
    <lineage>
        <taxon>Bacteria</taxon>
        <taxon>Pseudomonadati</taxon>
        <taxon>Pseudomonadota</taxon>
        <taxon>Alphaproteobacteria</taxon>
        <taxon>Hyphomicrobiales</taxon>
        <taxon>Rhizobiaceae</taxon>
        <taxon>Rhizobium/Agrobacterium group</taxon>
        <taxon>Pararhizobium</taxon>
    </lineage>
</organism>
<feature type="region of interest" description="Disordered" evidence="1">
    <location>
        <begin position="59"/>
        <end position="96"/>
    </location>
</feature>
<evidence type="ECO:0008006" key="5">
    <source>
        <dbReference type="Google" id="ProtNLM"/>
    </source>
</evidence>
<protein>
    <recommendedName>
        <fullName evidence="5">DUF930 domain-containing protein</fullName>
    </recommendedName>
</protein>
<evidence type="ECO:0000256" key="2">
    <source>
        <dbReference type="SAM" id="Phobius"/>
    </source>
</evidence>
<gene>
    <name evidence="3" type="ORF">ADU59_12790</name>
</gene>
<feature type="transmembrane region" description="Helical" evidence="2">
    <location>
        <begin position="12"/>
        <end position="33"/>
    </location>
</feature>
<keyword evidence="4" id="KW-1185">Reference proteome</keyword>